<dbReference type="Proteomes" id="UP001212152">
    <property type="component" value="Unassembled WGS sequence"/>
</dbReference>
<feature type="compositionally biased region" description="Low complexity" evidence="1">
    <location>
        <begin position="12"/>
        <end position="59"/>
    </location>
</feature>
<dbReference type="Pfam" id="PF13350">
    <property type="entry name" value="Y_phosphatase3"/>
    <property type="match status" value="1"/>
</dbReference>
<proteinExistence type="predicted"/>
<organism evidence="3 4">
    <name type="scientific">Geranomyces variabilis</name>
    <dbReference type="NCBI Taxonomy" id="109894"/>
    <lineage>
        <taxon>Eukaryota</taxon>
        <taxon>Fungi</taxon>
        <taxon>Fungi incertae sedis</taxon>
        <taxon>Chytridiomycota</taxon>
        <taxon>Chytridiomycota incertae sedis</taxon>
        <taxon>Chytridiomycetes</taxon>
        <taxon>Spizellomycetales</taxon>
        <taxon>Powellomycetaceae</taxon>
        <taxon>Geranomyces</taxon>
    </lineage>
</organism>
<dbReference type="GO" id="GO:0004721">
    <property type="term" value="F:phosphoprotein phosphatase activity"/>
    <property type="evidence" value="ECO:0007669"/>
    <property type="project" value="InterPro"/>
</dbReference>
<dbReference type="PANTHER" id="PTHR31126:SF1">
    <property type="entry name" value="TYROSINE SPECIFIC PROTEIN PHOSPHATASES DOMAIN-CONTAINING PROTEIN"/>
    <property type="match status" value="1"/>
</dbReference>
<dbReference type="PANTHER" id="PTHR31126">
    <property type="entry name" value="TYROSINE-PROTEIN PHOSPHATASE"/>
    <property type="match status" value="1"/>
</dbReference>
<comment type="caution">
    <text evidence="3">The sequence shown here is derived from an EMBL/GenBank/DDBJ whole genome shotgun (WGS) entry which is preliminary data.</text>
</comment>
<evidence type="ECO:0000313" key="3">
    <source>
        <dbReference type="EMBL" id="KAJ3178159.1"/>
    </source>
</evidence>
<dbReference type="PROSITE" id="PS00383">
    <property type="entry name" value="TYR_PHOSPHATASE_1"/>
    <property type="match status" value="1"/>
</dbReference>
<feature type="region of interest" description="Disordered" evidence="1">
    <location>
        <begin position="1"/>
        <end position="153"/>
    </location>
</feature>
<dbReference type="PROSITE" id="PS50056">
    <property type="entry name" value="TYR_PHOSPHATASE_2"/>
    <property type="match status" value="1"/>
</dbReference>
<dbReference type="InterPro" id="IPR000387">
    <property type="entry name" value="Tyr_Pase_dom"/>
</dbReference>
<feature type="region of interest" description="Disordered" evidence="1">
    <location>
        <begin position="165"/>
        <end position="190"/>
    </location>
</feature>
<dbReference type="InterPro" id="IPR026893">
    <property type="entry name" value="Tyr/Ser_Pase_IphP-type"/>
</dbReference>
<dbReference type="InterPro" id="IPR029021">
    <property type="entry name" value="Prot-tyrosine_phosphatase-like"/>
</dbReference>
<evidence type="ECO:0000313" key="4">
    <source>
        <dbReference type="Proteomes" id="UP001212152"/>
    </source>
</evidence>
<keyword evidence="4" id="KW-1185">Reference proteome</keyword>
<evidence type="ECO:0000256" key="1">
    <source>
        <dbReference type="SAM" id="MobiDB-lite"/>
    </source>
</evidence>
<gene>
    <name evidence="3" type="ORF">HDU87_003711</name>
</gene>
<dbReference type="SUPFAM" id="SSF52799">
    <property type="entry name" value="(Phosphotyrosine protein) phosphatases II"/>
    <property type="match status" value="2"/>
</dbReference>
<dbReference type="AlphaFoldDB" id="A0AAD5TK99"/>
<sequence>MSAAARFNRILSSSSSSASSASASAPTAPTAAITATTPAPTARAAKARPAPTATTTTASRRVHPAKPTLNPSNKPYLFPSSSSSSSSSSPFCCFPSRPATATQPPQPPPPSKPLSSMMTTAATSSPPPHHTPPPLPAKATETTPTQQQLPPPPTRVLDAVVSPLSTTAPTPLRRSLSLSTSTPAAPRRPSVLPPIPSSSIHHHAVGNENADVEGMHSSSPRYPPLTKVANFRDVGRNYYRDVKEVPAQDGKVCRLKVGNLFRSARLDDATAEDVDTLKSYHGIRTVIDLRSDLERKECSHVASTFLFPAIEQEMYSELSPVRTTVCPEQTTAQGGDGAEAGYFTTQHNNTSETASIGSVTPGGGTRRRYSIEFAGHMFRRQGVWKPLSVWQKCKVVALIGSGQKPRAVQMIGHEVISPQGLSGLYRNFADYCGAEIVQALKIMTVAENFPVLVHCTQGKDRTGMVVAMALHCAGVDVGSILKDFERSQAGLDSQREVMVREMAKTGLDPSFSDAPAPILAETIAYIVDRFGSVDEYLERHGFTKDMREKLRDNFTEGITISPSTPRR</sequence>
<accession>A0AAD5TK99</accession>
<dbReference type="EMBL" id="JADGJQ010000028">
    <property type="protein sequence ID" value="KAJ3178159.1"/>
    <property type="molecule type" value="Genomic_DNA"/>
</dbReference>
<dbReference type="InterPro" id="IPR016130">
    <property type="entry name" value="Tyr_Pase_AS"/>
</dbReference>
<dbReference type="Gene3D" id="3.90.190.10">
    <property type="entry name" value="Protein tyrosine phosphatase superfamily"/>
    <property type="match status" value="1"/>
</dbReference>
<protein>
    <recommendedName>
        <fullName evidence="2">Tyrosine specific protein phosphatases domain-containing protein</fullName>
    </recommendedName>
</protein>
<name>A0AAD5TK99_9FUNG</name>
<reference evidence="3" key="1">
    <citation type="submission" date="2020-05" db="EMBL/GenBank/DDBJ databases">
        <title>Phylogenomic resolution of chytrid fungi.</title>
        <authorList>
            <person name="Stajich J.E."/>
            <person name="Amses K."/>
            <person name="Simmons R."/>
            <person name="Seto K."/>
            <person name="Myers J."/>
            <person name="Bonds A."/>
            <person name="Quandt C.A."/>
            <person name="Barry K."/>
            <person name="Liu P."/>
            <person name="Grigoriev I."/>
            <person name="Longcore J.E."/>
            <person name="James T.Y."/>
        </authorList>
    </citation>
    <scope>NUCLEOTIDE SEQUENCE</scope>
    <source>
        <strain evidence="3">JEL0379</strain>
    </source>
</reference>
<feature type="compositionally biased region" description="Low complexity" evidence="1">
    <location>
        <begin position="168"/>
        <end position="185"/>
    </location>
</feature>
<feature type="compositionally biased region" description="Low complexity" evidence="1">
    <location>
        <begin position="113"/>
        <end position="124"/>
    </location>
</feature>
<feature type="compositionally biased region" description="Pro residues" evidence="1">
    <location>
        <begin position="125"/>
        <end position="136"/>
    </location>
</feature>
<feature type="domain" description="Tyrosine specific protein phosphatases" evidence="2">
    <location>
        <begin position="434"/>
        <end position="499"/>
    </location>
</feature>
<evidence type="ECO:0000259" key="2">
    <source>
        <dbReference type="PROSITE" id="PS50056"/>
    </source>
</evidence>
<feature type="compositionally biased region" description="Low complexity" evidence="1">
    <location>
        <begin position="78"/>
        <end position="103"/>
    </location>
</feature>